<dbReference type="SUPFAM" id="SSF52540">
    <property type="entry name" value="P-loop containing nucleoside triphosphate hydrolases"/>
    <property type="match status" value="1"/>
</dbReference>
<dbReference type="InterPro" id="IPR027417">
    <property type="entry name" value="P-loop_NTPase"/>
</dbReference>
<dbReference type="GO" id="GO:0005525">
    <property type="term" value="F:GTP binding"/>
    <property type="evidence" value="ECO:0007669"/>
    <property type="project" value="UniProtKB-KW"/>
</dbReference>
<dbReference type="InterPro" id="IPR003578">
    <property type="entry name" value="Small_GTPase_Rho"/>
</dbReference>
<proteinExistence type="predicted"/>
<dbReference type="GO" id="GO:0012505">
    <property type="term" value="C:endomembrane system"/>
    <property type="evidence" value="ECO:0007669"/>
    <property type="project" value="UniProtKB-SubCell"/>
</dbReference>
<reference evidence="9" key="1">
    <citation type="submission" date="2017-02" db="UniProtKB">
        <authorList>
            <consortium name="WormBaseParasite"/>
        </authorList>
    </citation>
    <scope>IDENTIFICATION</scope>
</reference>
<keyword evidence="8" id="KW-1185">Reference proteome</keyword>
<evidence type="ECO:0000313" key="8">
    <source>
        <dbReference type="Proteomes" id="UP000278807"/>
    </source>
</evidence>
<dbReference type="PROSITE" id="PS51421">
    <property type="entry name" value="RAS"/>
    <property type="match status" value="1"/>
</dbReference>
<evidence type="ECO:0000256" key="4">
    <source>
        <dbReference type="ARBA" id="ARBA00023134"/>
    </source>
</evidence>
<dbReference type="WBParaSite" id="HNAJ_0000236101-mRNA-1">
    <property type="protein sequence ID" value="HNAJ_0000236101-mRNA-1"/>
    <property type="gene ID" value="HNAJ_0000236101"/>
</dbReference>
<keyword evidence="5" id="KW-0472">Membrane</keyword>
<dbReference type="FunFam" id="3.40.50.300:FF:001799">
    <property type="entry name" value="Rac2 family GTP-binding protein, putative"/>
    <property type="match status" value="1"/>
</dbReference>
<evidence type="ECO:0000313" key="7">
    <source>
        <dbReference type="EMBL" id="VDN98219.1"/>
    </source>
</evidence>
<dbReference type="OrthoDB" id="8830751at2759"/>
<protein>
    <submittedName>
        <fullName evidence="9">Rho family GTPase</fullName>
    </submittedName>
</protein>
<keyword evidence="3" id="KW-0547">Nucleotide-binding</keyword>
<dbReference type="GO" id="GO:0003924">
    <property type="term" value="F:GTPase activity"/>
    <property type="evidence" value="ECO:0007669"/>
    <property type="project" value="InterPro"/>
</dbReference>
<dbReference type="SMART" id="SM00173">
    <property type="entry name" value="RAS"/>
    <property type="match status" value="1"/>
</dbReference>
<dbReference type="CDD" id="cd00157">
    <property type="entry name" value="Rho"/>
    <property type="match status" value="1"/>
</dbReference>
<evidence type="ECO:0000256" key="3">
    <source>
        <dbReference type="ARBA" id="ARBA00022741"/>
    </source>
</evidence>
<organism evidence="9">
    <name type="scientific">Rodentolepis nana</name>
    <name type="common">Dwarf tapeworm</name>
    <name type="synonym">Hymenolepis nana</name>
    <dbReference type="NCBI Taxonomy" id="102285"/>
    <lineage>
        <taxon>Eukaryota</taxon>
        <taxon>Metazoa</taxon>
        <taxon>Spiralia</taxon>
        <taxon>Lophotrochozoa</taxon>
        <taxon>Platyhelminthes</taxon>
        <taxon>Cestoda</taxon>
        <taxon>Eucestoda</taxon>
        <taxon>Cyclophyllidea</taxon>
        <taxon>Hymenolepididae</taxon>
        <taxon>Rodentolepis</taxon>
    </lineage>
</organism>
<evidence type="ECO:0000256" key="1">
    <source>
        <dbReference type="ARBA" id="ARBA00004236"/>
    </source>
</evidence>
<dbReference type="STRING" id="102285.A0A0R3T5M3"/>
<dbReference type="SMART" id="SM00174">
    <property type="entry name" value="RHO"/>
    <property type="match status" value="1"/>
</dbReference>
<dbReference type="InterPro" id="IPR001806">
    <property type="entry name" value="Small_GTPase"/>
</dbReference>
<keyword evidence="4" id="KW-0342">GTP-binding</keyword>
<accession>A0A0R3T5M3</accession>
<dbReference type="PROSITE" id="PS51419">
    <property type="entry name" value="RAB"/>
    <property type="match status" value="1"/>
</dbReference>
<dbReference type="AlphaFoldDB" id="A0A0R3T5M3"/>
<dbReference type="InterPro" id="IPR005225">
    <property type="entry name" value="Small_GTP-bd"/>
</dbReference>
<dbReference type="NCBIfam" id="TIGR00231">
    <property type="entry name" value="small_GTP"/>
    <property type="match status" value="1"/>
</dbReference>
<name>A0A0R3T5M3_RODNA</name>
<keyword evidence="2" id="KW-1003">Cell membrane</keyword>
<dbReference type="SMART" id="SM00175">
    <property type="entry name" value="RAB"/>
    <property type="match status" value="1"/>
</dbReference>
<dbReference type="GO" id="GO:0005886">
    <property type="term" value="C:plasma membrane"/>
    <property type="evidence" value="ECO:0007669"/>
    <property type="project" value="UniProtKB-SubCell"/>
</dbReference>
<evidence type="ECO:0000256" key="2">
    <source>
        <dbReference type="ARBA" id="ARBA00022475"/>
    </source>
</evidence>
<comment type="subcellular location">
    <subcellularLocation>
        <location evidence="1">Cell membrane</location>
    </subcellularLocation>
    <subcellularLocation>
        <location evidence="6">Endomembrane system</location>
        <topology evidence="6">Lipid-anchor</topology>
        <orientation evidence="6">Cytoplasmic side</orientation>
    </subcellularLocation>
</comment>
<gene>
    <name evidence="7" type="ORF">HNAJ_LOCUS2360</name>
</gene>
<evidence type="ECO:0000256" key="6">
    <source>
        <dbReference type="ARBA" id="ARBA00046278"/>
    </source>
</evidence>
<dbReference type="PROSITE" id="PS51420">
    <property type="entry name" value="RHO"/>
    <property type="match status" value="1"/>
</dbReference>
<dbReference type="Gene3D" id="3.40.50.300">
    <property type="entry name" value="P-loop containing nucleotide triphosphate hydrolases"/>
    <property type="match status" value="1"/>
</dbReference>
<dbReference type="Pfam" id="PF00071">
    <property type="entry name" value="Ras"/>
    <property type="match status" value="1"/>
</dbReference>
<dbReference type="Proteomes" id="UP000278807">
    <property type="component" value="Unassembled WGS sequence"/>
</dbReference>
<evidence type="ECO:0000313" key="9">
    <source>
        <dbReference type="WBParaSite" id="HNAJ_0000236101-mRNA-1"/>
    </source>
</evidence>
<dbReference type="EMBL" id="UZAE01001138">
    <property type="protein sequence ID" value="VDN98219.1"/>
    <property type="molecule type" value="Genomic_DNA"/>
</dbReference>
<dbReference type="PRINTS" id="PR00449">
    <property type="entry name" value="RASTRNSFRMNG"/>
</dbReference>
<dbReference type="PANTHER" id="PTHR24072">
    <property type="entry name" value="RHO FAMILY GTPASE"/>
    <property type="match status" value="1"/>
</dbReference>
<evidence type="ECO:0000256" key="5">
    <source>
        <dbReference type="ARBA" id="ARBA00023136"/>
    </source>
</evidence>
<reference evidence="7 8" key="2">
    <citation type="submission" date="2018-11" db="EMBL/GenBank/DDBJ databases">
        <authorList>
            <consortium name="Pathogen Informatics"/>
        </authorList>
    </citation>
    <scope>NUCLEOTIDE SEQUENCE [LARGE SCALE GENOMIC DNA]</scope>
</reference>
<sequence length="193" mass="21362">MGEQSIKCVVIGDGMIGKTCLVLRYMLGDKAEFGDYIPTVADKYAATVKVGNTSVVFNLWDTAGQEEFNNLRKVCYPNTDVFLVCFAVDNKDAFKNVKEVWIPEITQYCPEAVAILVGTKVDTRVMTANPNSISTDHTVSYAMGKEMAKKLKLKHYLECSAQTGEGTKQVFDTAISVVLNPKRAKKSHNCRSM</sequence>
<dbReference type="GO" id="GO:0007264">
    <property type="term" value="P:small GTPase-mediated signal transduction"/>
    <property type="evidence" value="ECO:0007669"/>
    <property type="project" value="InterPro"/>
</dbReference>